<reference evidence="2 3" key="1">
    <citation type="submission" date="2024-05" db="EMBL/GenBank/DDBJ databases">
        <title>Haplotype-resolved chromosome-level genome assembly of Huyou (Citrus changshanensis).</title>
        <authorList>
            <person name="Miao C."/>
            <person name="Chen W."/>
            <person name="Wu Y."/>
            <person name="Wang L."/>
            <person name="Zhao S."/>
            <person name="Grierson D."/>
            <person name="Xu C."/>
            <person name="Chen K."/>
        </authorList>
    </citation>
    <scope>NUCLEOTIDE SEQUENCE [LARGE SCALE GENOMIC DNA]</scope>
    <source>
        <strain evidence="2">01-14</strain>
        <tissue evidence="2">Leaf</tissue>
    </source>
</reference>
<evidence type="ECO:0000256" key="1">
    <source>
        <dbReference type="SAM" id="Phobius"/>
    </source>
</evidence>
<dbReference type="EMBL" id="JBCGBO010000003">
    <property type="protein sequence ID" value="KAK9213994.1"/>
    <property type="molecule type" value="Genomic_DNA"/>
</dbReference>
<proteinExistence type="predicted"/>
<sequence length="209" mass="23444">MADGGIRRIFNERHAYNSQITAYSKLTYHSLLQIDLENKFYLSAMSNAYHNVFGYLIPALIGIVGANMQGTNERLLETHTTNVWSFLITTAIYCYAHLAHQENSSQSWALVARVSGSVSAVSLASTFVPRSDIGHIILYTAWLCSSIIIVVHQYGARFTEACRQLYNETLKPFCSQLYNETLKPFCINICSRFQSNDTSSAGQRPTLPV</sequence>
<keyword evidence="1" id="KW-1133">Transmembrane helix</keyword>
<dbReference type="PANTHER" id="PTHR34115:SF6">
    <property type="entry name" value="PROTEIN, PUTATIVE-RELATED"/>
    <property type="match status" value="1"/>
</dbReference>
<feature type="transmembrane region" description="Helical" evidence="1">
    <location>
        <begin position="48"/>
        <end position="68"/>
    </location>
</feature>
<name>A0AAP0MID8_9ROSI</name>
<dbReference type="PANTHER" id="PTHR34115">
    <property type="entry name" value="PROTEIN, PUTATIVE-RELATED"/>
    <property type="match status" value="1"/>
</dbReference>
<organism evidence="2 3">
    <name type="scientific">Citrus x changshan-huyou</name>
    <dbReference type="NCBI Taxonomy" id="2935761"/>
    <lineage>
        <taxon>Eukaryota</taxon>
        <taxon>Viridiplantae</taxon>
        <taxon>Streptophyta</taxon>
        <taxon>Embryophyta</taxon>
        <taxon>Tracheophyta</taxon>
        <taxon>Spermatophyta</taxon>
        <taxon>Magnoliopsida</taxon>
        <taxon>eudicotyledons</taxon>
        <taxon>Gunneridae</taxon>
        <taxon>Pentapetalae</taxon>
        <taxon>rosids</taxon>
        <taxon>malvids</taxon>
        <taxon>Sapindales</taxon>
        <taxon>Rutaceae</taxon>
        <taxon>Aurantioideae</taxon>
        <taxon>Citrus</taxon>
    </lineage>
</organism>
<accession>A0AAP0MID8</accession>
<protein>
    <submittedName>
        <fullName evidence="2">Uncharacterized protein</fullName>
    </submittedName>
</protein>
<dbReference type="Proteomes" id="UP001428341">
    <property type="component" value="Unassembled WGS sequence"/>
</dbReference>
<keyword evidence="1" id="KW-0812">Transmembrane</keyword>
<comment type="caution">
    <text evidence="2">The sequence shown here is derived from an EMBL/GenBank/DDBJ whole genome shotgun (WGS) entry which is preliminary data.</text>
</comment>
<keyword evidence="3" id="KW-1185">Reference proteome</keyword>
<evidence type="ECO:0000313" key="2">
    <source>
        <dbReference type="EMBL" id="KAK9213994.1"/>
    </source>
</evidence>
<feature type="transmembrane region" description="Helical" evidence="1">
    <location>
        <begin position="136"/>
        <end position="155"/>
    </location>
</feature>
<evidence type="ECO:0000313" key="3">
    <source>
        <dbReference type="Proteomes" id="UP001428341"/>
    </source>
</evidence>
<dbReference type="InterPro" id="IPR053258">
    <property type="entry name" value="Ca-permeable_cation_channel"/>
</dbReference>
<gene>
    <name evidence="2" type="ORF">WN944_005980</name>
</gene>
<dbReference type="AlphaFoldDB" id="A0AAP0MID8"/>
<keyword evidence="1" id="KW-0472">Membrane</keyword>